<reference evidence="10 11" key="1">
    <citation type="submission" date="2017-01" db="EMBL/GenBank/DDBJ databases">
        <authorList>
            <person name="Mah S.A."/>
            <person name="Swanson W.J."/>
            <person name="Moy G.W."/>
            <person name="Vacquier V.D."/>
        </authorList>
    </citation>
    <scope>NUCLEOTIDE SEQUENCE [LARGE SCALE GENOMIC DNA]</scope>
    <source>
        <strain evidence="10 11">ASpG1</strain>
    </source>
</reference>
<dbReference type="RefSeq" id="WP_076488527.1">
    <property type="nucleotide sequence ID" value="NZ_FTMS01000007.1"/>
</dbReference>
<dbReference type="Pfam" id="PF07568">
    <property type="entry name" value="HisKA_2"/>
    <property type="match status" value="1"/>
</dbReference>
<dbReference type="PANTHER" id="PTHR41523">
    <property type="entry name" value="TWO-COMPONENT SYSTEM SENSOR PROTEIN"/>
    <property type="match status" value="1"/>
</dbReference>
<evidence type="ECO:0000313" key="10">
    <source>
        <dbReference type="EMBL" id="SIQ34832.1"/>
    </source>
</evidence>
<dbReference type="SMART" id="SM00387">
    <property type="entry name" value="HATPase_c"/>
    <property type="match status" value="1"/>
</dbReference>
<dbReference type="STRING" id="159291.SAMN05920897_10796"/>
<dbReference type="CDD" id="cd00130">
    <property type="entry name" value="PAS"/>
    <property type="match status" value="1"/>
</dbReference>
<dbReference type="InterPro" id="IPR035965">
    <property type="entry name" value="PAS-like_dom_sf"/>
</dbReference>
<dbReference type="SMART" id="SM00086">
    <property type="entry name" value="PAC"/>
    <property type="match status" value="1"/>
</dbReference>
<dbReference type="OrthoDB" id="9767435at2"/>
<keyword evidence="7" id="KW-0067">ATP-binding</keyword>
<evidence type="ECO:0000256" key="3">
    <source>
        <dbReference type="ARBA" id="ARBA00022553"/>
    </source>
</evidence>
<dbReference type="AlphaFoldDB" id="A0A1N6S1G4"/>
<dbReference type="InterPro" id="IPR003594">
    <property type="entry name" value="HATPase_dom"/>
</dbReference>
<accession>A0A1N6S1G4</accession>
<dbReference type="Pfam" id="PF08448">
    <property type="entry name" value="PAS_4"/>
    <property type="match status" value="1"/>
</dbReference>
<evidence type="ECO:0000256" key="2">
    <source>
        <dbReference type="ARBA" id="ARBA00012438"/>
    </source>
</evidence>
<evidence type="ECO:0000256" key="7">
    <source>
        <dbReference type="ARBA" id="ARBA00022840"/>
    </source>
</evidence>
<dbReference type="Gene3D" id="3.30.450.20">
    <property type="entry name" value="PAS domain"/>
    <property type="match status" value="1"/>
</dbReference>
<proteinExistence type="predicted"/>
<evidence type="ECO:0000256" key="6">
    <source>
        <dbReference type="ARBA" id="ARBA00022777"/>
    </source>
</evidence>
<dbReference type="InterPro" id="IPR000014">
    <property type="entry name" value="PAS"/>
</dbReference>
<dbReference type="Pfam" id="PF13581">
    <property type="entry name" value="HATPase_c_2"/>
    <property type="match status" value="1"/>
</dbReference>
<dbReference type="PROSITE" id="PS50113">
    <property type="entry name" value="PAC"/>
    <property type="match status" value="1"/>
</dbReference>
<dbReference type="SUPFAM" id="SSF55785">
    <property type="entry name" value="PYP-like sensor domain (PAS domain)"/>
    <property type="match status" value="1"/>
</dbReference>
<dbReference type="EC" id="2.7.13.3" evidence="2"/>
<comment type="catalytic activity">
    <reaction evidence="1">
        <text>ATP + protein L-histidine = ADP + protein N-phospho-L-histidine.</text>
        <dbReference type="EC" id="2.7.13.3"/>
    </reaction>
</comment>
<evidence type="ECO:0000256" key="4">
    <source>
        <dbReference type="ARBA" id="ARBA00022679"/>
    </source>
</evidence>
<dbReference type="InterPro" id="IPR011495">
    <property type="entry name" value="Sig_transdc_His_kin_sub2_dim/P"/>
</dbReference>
<sequence length="495" mass="55646">MKEPHEPVSGQQLPLEVLYELALSIGNSLDLKENLEQSLAAYLRKLNCCGGAIFSEHSLPDPEVAIPRPRVIASHEGYRAALAHPGWFADRDPAIPCQGQAPGGFHYHWFPLPRFGWLLLLRSPEALTEDLQKALQEINEKLARSARGCRENAANLWESRQLLLNVLDTIPVRVFWKDQHLRYSGCNTAFAKDAGCATPRDLVGRQDSSLAWSGQAEQYRRDDEAVLTYGIPRLRYEEEQQRPDGTTGWLRTSKIPLRDEEGEIIGLLGVYEDITREKRTRERLQNQLREREILLAEVHHRVFNSLSVIASLLRLQAQEEADPAQAFATMQLRIETMAMVYQHLYCMDDHAALDMDVYLREASEKIRIAHPQGGKVRFCLEVAPLAMGLDQAVPCALILNELLSNALIHGYSQGKPGQVLISLAVTGQDLVLRVENDGEPLPETFSLEESCKLGLTLVRILADQLEGELLPLEESPPVAFSVRFPLRDVARYNDG</sequence>
<dbReference type="EMBL" id="FTMS01000007">
    <property type="protein sequence ID" value="SIQ34832.1"/>
    <property type="molecule type" value="Genomic_DNA"/>
</dbReference>
<keyword evidence="3" id="KW-0597">Phosphoprotein</keyword>
<protein>
    <recommendedName>
        <fullName evidence="2">histidine kinase</fullName>
        <ecNumber evidence="2">2.7.13.3</ecNumber>
    </recommendedName>
</protein>
<dbReference type="NCBIfam" id="TIGR00229">
    <property type="entry name" value="sensory_box"/>
    <property type="match status" value="1"/>
</dbReference>
<dbReference type="InterPro" id="IPR036890">
    <property type="entry name" value="HATPase_C_sf"/>
</dbReference>
<keyword evidence="4" id="KW-0808">Transferase</keyword>
<gene>
    <name evidence="10" type="ORF">SAMN05920897_10796</name>
</gene>
<dbReference type="PANTHER" id="PTHR41523:SF8">
    <property type="entry name" value="ETHYLENE RESPONSE SENSOR PROTEIN"/>
    <property type="match status" value="1"/>
</dbReference>
<dbReference type="GO" id="GO:0004673">
    <property type="term" value="F:protein histidine kinase activity"/>
    <property type="evidence" value="ECO:0007669"/>
    <property type="project" value="UniProtKB-EC"/>
</dbReference>
<dbReference type="SUPFAM" id="SSF55874">
    <property type="entry name" value="ATPase domain of HSP90 chaperone/DNA topoisomerase II/histidine kinase"/>
    <property type="match status" value="1"/>
</dbReference>
<dbReference type="Proteomes" id="UP000186400">
    <property type="component" value="Unassembled WGS sequence"/>
</dbReference>
<evidence type="ECO:0000256" key="1">
    <source>
        <dbReference type="ARBA" id="ARBA00000085"/>
    </source>
</evidence>
<evidence type="ECO:0000256" key="8">
    <source>
        <dbReference type="ARBA" id="ARBA00023026"/>
    </source>
</evidence>
<evidence type="ECO:0000313" key="11">
    <source>
        <dbReference type="Proteomes" id="UP000186400"/>
    </source>
</evidence>
<keyword evidence="11" id="KW-1185">Reference proteome</keyword>
<feature type="domain" description="PAC" evidence="9">
    <location>
        <begin position="234"/>
        <end position="286"/>
    </location>
</feature>
<evidence type="ECO:0000259" key="9">
    <source>
        <dbReference type="PROSITE" id="PS50113"/>
    </source>
</evidence>
<dbReference type="InterPro" id="IPR013656">
    <property type="entry name" value="PAS_4"/>
</dbReference>
<keyword evidence="6" id="KW-0418">Kinase</keyword>
<dbReference type="InterPro" id="IPR001610">
    <property type="entry name" value="PAC"/>
</dbReference>
<evidence type="ECO:0000256" key="5">
    <source>
        <dbReference type="ARBA" id="ARBA00022741"/>
    </source>
</evidence>
<organism evidence="10 11">
    <name type="scientific">Alkalispirochaeta americana</name>
    <dbReference type="NCBI Taxonomy" id="159291"/>
    <lineage>
        <taxon>Bacteria</taxon>
        <taxon>Pseudomonadati</taxon>
        <taxon>Spirochaetota</taxon>
        <taxon>Spirochaetia</taxon>
        <taxon>Spirochaetales</taxon>
        <taxon>Spirochaetaceae</taxon>
        <taxon>Alkalispirochaeta</taxon>
    </lineage>
</organism>
<dbReference type="GO" id="GO:0005524">
    <property type="term" value="F:ATP binding"/>
    <property type="evidence" value="ECO:0007669"/>
    <property type="project" value="UniProtKB-KW"/>
</dbReference>
<dbReference type="Gene3D" id="3.30.565.10">
    <property type="entry name" value="Histidine kinase-like ATPase, C-terminal domain"/>
    <property type="match status" value="1"/>
</dbReference>
<keyword evidence="8" id="KW-0843">Virulence</keyword>
<keyword evidence="5" id="KW-0547">Nucleotide-binding</keyword>
<name>A0A1N6S1G4_9SPIO</name>
<dbReference type="InterPro" id="IPR000700">
    <property type="entry name" value="PAS-assoc_C"/>
</dbReference>